<keyword evidence="2" id="KW-1185">Reference proteome</keyword>
<proteinExistence type="predicted"/>
<accession>A0AAX3EN17</accession>
<dbReference type="InterPro" id="IPR003749">
    <property type="entry name" value="ThiS/MoaD-like"/>
</dbReference>
<reference evidence="1" key="1">
    <citation type="submission" date="2022-07" db="EMBL/GenBank/DDBJ databases">
        <authorList>
            <person name="Wu T."/>
        </authorList>
    </citation>
    <scope>NUCLEOTIDE SEQUENCE</scope>
    <source>
        <strain evidence="1">SD-1</strain>
    </source>
</reference>
<evidence type="ECO:0000313" key="1">
    <source>
        <dbReference type="EMBL" id="UYV99340.1"/>
    </source>
</evidence>
<protein>
    <submittedName>
        <fullName evidence="1">MoaD/ThiS family protein</fullName>
    </submittedName>
</protein>
<dbReference type="RefSeq" id="WP_069695662.1">
    <property type="nucleotide sequence ID" value="NZ_CP043010.1"/>
</dbReference>
<name>A0AAX3EN17_PAEUR</name>
<dbReference type="Pfam" id="PF02597">
    <property type="entry name" value="ThiS"/>
    <property type="match status" value="1"/>
</dbReference>
<dbReference type="InterPro" id="IPR012675">
    <property type="entry name" value="Beta-grasp_dom_sf"/>
</dbReference>
<dbReference type="InterPro" id="IPR016155">
    <property type="entry name" value="Mopterin_synth/thiamin_S_b"/>
</dbReference>
<dbReference type="Gene3D" id="3.10.20.30">
    <property type="match status" value="1"/>
</dbReference>
<organism evidence="1 2">
    <name type="scientific">Paenarthrobacter ureafaciens</name>
    <dbReference type="NCBI Taxonomy" id="37931"/>
    <lineage>
        <taxon>Bacteria</taxon>
        <taxon>Bacillati</taxon>
        <taxon>Actinomycetota</taxon>
        <taxon>Actinomycetes</taxon>
        <taxon>Micrococcales</taxon>
        <taxon>Micrococcaceae</taxon>
        <taxon>Paenarthrobacter</taxon>
    </lineage>
</organism>
<dbReference type="AlphaFoldDB" id="A0AAX3EN17"/>
<evidence type="ECO:0000313" key="2">
    <source>
        <dbReference type="Proteomes" id="UP001163293"/>
    </source>
</evidence>
<sequence>MVGTQDISSRTTLNLFYFAAAAESMGRHEETVTVPSGESLESVVSALVASRPGAGRVLEICALLVDGVTFRDRSAPLPARDHLRIDVLPPFAGG</sequence>
<dbReference type="Proteomes" id="UP001163293">
    <property type="component" value="Chromosome"/>
</dbReference>
<gene>
    <name evidence="1" type="ORF">NL394_09150</name>
</gene>
<dbReference type="EMBL" id="CP101185">
    <property type="protein sequence ID" value="UYV99340.1"/>
    <property type="molecule type" value="Genomic_DNA"/>
</dbReference>
<dbReference type="SUPFAM" id="SSF54285">
    <property type="entry name" value="MoaD/ThiS"/>
    <property type="match status" value="1"/>
</dbReference>